<keyword evidence="4" id="KW-0862">Zinc</keyword>
<evidence type="ECO:0000313" key="7">
    <source>
        <dbReference type="Proteomes" id="UP001147700"/>
    </source>
</evidence>
<evidence type="ECO:0000313" key="6">
    <source>
        <dbReference type="EMBL" id="MDA0140771.1"/>
    </source>
</evidence>
<evidence type="ECO:0000256" key="4">
    <source>
        <dbReference type="ARBA" id="ARBA00022833"/>
    </source>
</evidence>
<dbReference type="EMBL" id="JAPCID010000044">
    <property type="protein sequence ID" value="MDA0140771.1"/>
    <property type="molecule type" value="Genomic_DNA"/>
</dbReference>
<evidence type="ECO:0000256" key="3">
    <source>
        <dbReference type="ARBA" id="ARBA00022801"/>
    </source>
</evidence>
<gene>
    <name evidence="6" type="ORF">OJ962_24960</name>
</gene>
<dbReference type="InterPro" id="IPR001279">
    <property type="entry name" value="Metallo-B-lactamas"/>
</dbReference>
<keyword evidence="2" id="KW-0479">Metal-binding</keyword>
<evidence type="ECO:0000256" key="2">
    <source>
        <dbReference type="ARBA" id="ARBA00022723"/>
    </source>
</evidence>
<dbReference type="SUPFAM" id="SSF56281">
    <property type="entry name" value="Metallo-hydrolase/oxidoreductase"/>
    <property type="match status" value="1"/>
</dbReference>
<dbReference type="CDD" id="cd06262">
    <property type="entry name" value="metallo-hydrolase-like_MBL-fold"/>
    <property type="match status" value="1"/>
</dbReference>
<dbReference type="Gene3D" id="3.60.15.10">
    <property type="entry name" value="Ribonuclease Z/Hydroxyacylglutathione hydrolase-like"/>
    <property type="match status" value="1"/>
</dbReference>
<dbReference type="Pfam" id="PF00753">
    <property type="entry name" value="Lactamase_B"/>
    <property type="match status" value="1"/>
</dbReference>
<evidence type="ECO:0000259" key="5">
    <source>
        <dbReference type="SMART" id="SM00849"/>
    </source>
</evidence>
<reference evidence="6" key="1">
    <citation type="submission" date="2022-10" db="EMBL/GenBank/DDBJ databases">
        <title>The WGS of Solirubrobacter sp. CPCC 204708.</title>
        <authorList>
            <person name="Jiang Z."/>
        </authorList>
    </citation>
    <scope>NUCLEOTIDE SEQUENCE</scope>
    <source>
        <strain evidence="6">CPCC 204708</strain>
    </source>
</reference>
<keyword evidence="3" id="KW-0378">Hydrolase</keyword>
<protein>
    <submittedName>
        <fullName evidence="6">MBL fold metallo-hydrolase</fullName>
    </submittedName>
</protein>
<dbReference type="InterPro" id="IPR036866">
    <property type="entry name" value="RibonucZ/Hydroxyglut_hydro"/>
</dbReference>
<keyword evidence="7" id="KW-1185">Reference proteome</keyword>
<sequence length="244" mass="26259">MIVERSMSDGWLTNTYLVAAGPNTDAFLVDAGGPMEPLFAKASEHGLNVTHILLTHHHGDHVSALGDALERYPDAQVLAHPEERVPGTTGDLHPGDELTIGGLNVKALHTPGHTAGMLNLLVDGKELFTGDTLFKGSVGGVRAPGSTSFEDIKHSIMEVILTLPPETVLRPGHTEPSTVGDELEHNKFVRLWRGLDPEGDEPCKALGEDATLILLGDDYDGGHKAWVRWPDGRDDIVPGSKIER</sequence>
<dbReference type="PANTHER" id="PTHR46233:SF3">
    <property type="entry name" value="HYDROXYACYLGLUTATHIONE HYDROLASE GLOC"/>
    <property type="match status" value="1"/>
</dbReference>
<comment type="cofactor">
    <cofactor evidence="1">
        <name>Zn(2+)</name>
        <dbReference type="ChEBI" id="CHEBI:29105"/>
    </cofactor>
</comment>
<dbReference type="Proteomes" id="UP001147700">
    <property type="component" value="Unassembled WGS sequence"/>
</dbReference>
<accession>A0ABT4RQC6</accession>
<organism evidence="6 7">
    <name type="scientific">Solirubrobacter deserti</name>
    <dbReference type="NCBI Taxonomy" id="2282478"/>
    <lineage>
        <taxon>Bacteria</taxon>
        <taxon>Bacillati</taxon>
        <taxon>Actinomycetota</taxon>
        <taxon>Thermoleophilia</taxon>
        <taxon>Solirubrobacterales</taxon>
        <taxon>Solirubrobacteraceae</taxon>
        <taxon>Solirubrobacter</taxon>
    </lineage>
</organism>
<comment type="caution">
    <text evidence="6">The sequence shown here is derived from an EMBL/GenBank/DDBJ whole genome shotgun (WGS) entry which is preliminary data.</text>
</comment>
<dbReference type="SMART" id="SM00849">
    <property type="entry name" value="Lactamase_B"/>
    <property type="match status" value="1"/>
</dbReference>
<name>A0ABT4RQC6_9ACTN</name>
<dbReference type="RefSeq" id="WP_202958156.1">
    <property type="nucleotide sequence ID" value="NZ_JAPCID010000044.1"/>
</dbReference>
<proteinExistence type="predicted"/>
<feature type="domain" description="Metallo-beta-lactamase" evidence="5">
    <location>
        <begin position="12"/>
        <end position="173"/>
    </location>
</feature>
<evidence type="ECO:0000256" key="1">
    <source>
        <dbReference type="ARBA" id="ARBA00001947"/>
    </source>
</evidence>
<dbReference type="InterPro" id="IPR051453">
    <property type="entry name" value="MBL_Glyoxalase_II"/>
</dbReference>
<dbReference type="PANTHER" id="PTHR46233">
    <property type="entry name" value="HYDROXYACYLGLUTATHIONE HYDROLASE GLOC"/>
    <property type="match status" value="1"/>
</dbReference>